<name>A0ABU0EX20_9PSEU</name>
<comment type="caution">
    <text evidence="4">The sequence shown here is derived from an EMBL/GenBank/DDBJ whole genome shotgun (WGS) entry which is preliminary data.</text>
</comment>
<dbReference type="Gene3D" id="3.40.50.720">
    <property type="entry name" value="NAD(P)-binding Rossmann-like Domain"/>
    <property type="match status" value="1"/>
</dbReference>
<proteinExistence type="predicted"/>
<feature type="domain" description="Enoyl reductase (ER)" evidence="3">
    <location>
        <begin position="10"/>
        <end position="308"/>
    </location>
</feature>
<accession>A0ABU0EX20</accession>
<keyword evidence="2 4" id="KW-0560">Oxidoreductase</keyword>
<dbReference type="PROSITE" id="PS01162">
    <property type="entry name" value="QOR_ZETA_CRYSTAL"/>
    <property type="match status" value="1"/>
</dbReference>
<dbReference type="EMBL" id="JAUSUT010000001">
    <property type="protein sequence ID" value="MDQ0379342.1"/>
    <property type="molecule type" value="Genomic_DNA"/>
</dbReference>
<evidence type="ECO:0000256" key="2">
    <source>
        <dbReference type="ARBA" id="ARBA00023002"/>
    </source>
</evidence>
<dbReference type="SMART" id="SM00829">
    <property type="entry name" value="PKS_ER"/>
    <property type="match status" value="1"/>
</dbReference>
<gene>
    <name evidence="4" type="ORF">FB470_003336</name>
</gene>
<dbReference type="EC" id="1.6.5.5" evidence="4"/>
<dbReference type="GO" id="GO:0003960">
    <property type="term" value="F:quinone reductase (NADPH) activity"/>
    <property type="evidence" value="ECO:0007669"/>
    <property type="project" value="UniProtKB-EC"/>
</dbReference>
<organism evidence="4 5">
    <name type="scientific">Amycolatopsis thermophila</name>
    <dbReference type="NCBI Taxonomy" id="206084"/>
    <lineage>
        <taxon>Bacteria</taxon>
        <taxon>Bacillati</taxon>
        <taxon>Actinomycetota</taxon>
        <taxon>Actinomycetes</taxon>
        <taxon>Pseudonocardiales</taxon>
        <taxon>Pseudonocardiaceae</taxon>
        <taxon>Amycolatopsis</taxon>
    </lineage>
</organism>
<keyword evidence="1" id="KW-0521">NADP</keyword>
<dbReference type="RefSeq" id="WP_306992625.1">
    <property type="nucleotide sequence ID" value="NZ_JAUSUT010000001.1"/>
</dbReference>
<sequence length="310" mass="31368">MRAVWLKEFGGPDALVPGEAPDPVPGAGQVLIGVTFAGTTFVETQFRAGLPGPFRAELPVIPGNGVGGVVLDGPADLVGAPVVTSLNGTGGYAERVVVDVAAPFRVPDGLALDDAVALLADGRTATALLRAAEVSAGERVLVEAAAGGVGSVLVQLARNAGAFVIAAAGGARKTAVAEDLGARETVDYTQPDWASRVGPVDVVFDGVGGAIGDAAFELVRRGGRHFSYGLASGAWTSVSAESAAARGVRLHRGPLGSAADLRACTSWILAEAAAGRVKPLVGQRFPLERAADAHRAIETRATIGKTLLEV</sequence>
<dbReference type="Proteomes" id="UP001229651">
    <property type="component" value="Unassembled WGS sequence"/>
</dbReference>
<dbReference type="InterPro" id="IPR036291">
    <property type="entry name" value="NAD(P)-bd_dom_sf"/>
</dbReference>
<dbReference type="InterPro" id="IPR020843">
    <property type="entry name" value="ER"/>
</dbReference>
<dbReference type="PANTHER" id="PTHR48106">
    <property type="entry name" value="QUINONE OXIDOREDUCTASE PIG3-RELATED"/>
    <property type="match status" value="1"/>
</dbReference>
<dbReference type="InterPro" id="IPR011032">
    <property type="entry name" value="GroES-like_sf"/>
</dbReference>
<dbReference type="PANTHER" id="PTHR48106:SF13">
    <property type="entry name" value="QUINONE OXIDOREDUCTASE-RELATED"/>
    <property type="match status" value="1"/>
</dbReference>
<dbReference type="SUPFAM" id="SSF50129">
    <property type="entry name" value="GroES-like"/>
    <property type="match status" value="1"/>
</dbReference>
<dbReference type="Pfam" id="PF13602">
    <property type="entry name" value="ADH_zinc_N_2"/>
    <property type="match status" value="1"/>
</dbReference>
<evidence type="ECO:0000313" key="4">
    <source>
        <dbReference type="EMBL" id="MDQ0379342.1"/>
    </source>
</evidence>
<reference evidence="4 5" key="1">
    <citation type="submission" date="2023-07" db="EMBL/GenBank/DDBJ databases">
        <title>Sequencing the genomes of 1000 actinobacteria strains.</title>
        <authorList>
            <person name="Klenk H.-P."/>
        </authorList>
    </citation>
    <scope>NUCLEOTIDE SEQUENCE [LARGE SCALE GENOMIC DNA]</scope>
    <source>
        <strain evidence="4 5">DSM 45805</strain>
    </source>
</reference>
<dbReference type="Gene3D" id="3.90.180.10">
    <property type="entry name" value="Medium-chain alcohol dehydrogenases, catalytic domain"/>
    <property type="match status" value="1"/>
</dbReference>
<protein>
    <submittedName>
        <fullName evidence="4">NADPH2:quinone reductase</fullName>
        <ecNumber evidence="4">1.6.5.5</ecNumber>
    </submittedName>
</protein>
<dbReference type="InterPro" id="IPR002364">
    <property type="entry name" value="Quin_OxRdtase/zeta-crystal_CS"/>
</dbReference>
<evidence type="ECO:0000256" key="1">
    <source>
        <dbReference type="ARBA" id="ARBA00022857"/>
    </source>
</evidence>
<dbReference type="SUPFAM" id="SSF51735">
    <property type="entry name" value="NAD(P)-binding Rossmann-fold domains"/>
    <property type="match status" value="1"/>
</dbReference>
<evidence type="ECO:0000313" key="5">
    <source>
        <dbReference type="Proteomes" id="UP001229651"/>
    </source>
</evidence>
<keyword evidence="5" id="KW-1185">Reference proteome</keyword>
<evidence type="ECO:0000259" key="3">
    <source>
        <dbReference type="SMART" id="SM00829"/>
    </source>
</evidence>